<dbReference type="SUPFAM" id="SSF56731">
    <property type="entry name" value="DNA primase core"/>
    <property type="match status" value="1"/>
</dbReference>
<protein>
    <submittedName>
        <fullName evidence="5">MobF family relaxase</fullName>
    </submittedName>
</protein>
<dbReference type="NCBIfam" id="NF041492">
    <property type="entry name" value="MobF"/>
    <property type="match status" value="1"/>
</dbReference>
<dbReference type="PANTHER" id="PTHR43788:SF6">
    <property type="entry name" value="DNA HELICASE B"/>
    <property type="match status" value="1"/>
</dbReference>
<dbReference type="Pfam" id="PF08275">
    <property type="entry name" value="DNAG_N"/>
    <property type="match status" value="1"/>
</dbReference>
<dbReference type="Pfam" id="PF08751">
    <property type="entry name" value="TrwC"/>
    <property type="match status" value="1"/>
</dbReference>
<dbReference type="Gene3D" id="3.90.980.10">
    <property type="entry name" value="DNA primase, catalytic core, N-terminal domain"/>
    <property type="match status" value="1"/>
</dbReference>
<accession>A0ABW2Y8N2</accession>
<dbReference type="InterPro" id="IPR037068">
    <property type="entry name" value="DNA_primase_core_N_sf"/>
</dbReference>
<dbReference type="SUPFAM" id="SSF55464">
    <property type="entry name" value="Origin of replication-binding domain, RBD-like"/>
    <property type="match status" value="1"/>
</dbReference>
<dbReference type="EMBL" id="JBHTHQ010000025">
    <property type="protein sequence ID" value="MFD0705634.1"/>
    <property type="molecule type" value="Genomic_DNA"/>
</dbReference>
<organism evidence="5 6">
    <name type="scientific">Alloscardovia venturai</name>
    <dbReference type="NCBI Taxonomy" id="1769421"/>
    <lineage>
        <taxon>Bacteria</taxon>
        <taxon>Bacillati</taxon>
        <taxon>Actinomycetota</taxon>
        <taxon>Actinomycetes</taxon>
        <taxon>Bifidobacteriales</taxon>
        <taxon>Bifidobacteriaceae</taxon>
        <taxon>Alloscardovia</taxon>
    </lineage>
</organism>
<evidence type="ECO:0000313" key="5">
    <source>
        <dbReference type="EMBL" id="MFD0705634.1"/>
    </source>
</evidence>
<comment type="caution">
    <text evidence="5">The sequence shown here is derived from an EMBL/GenBank/DDBJ whole genome shotgun (WGS) entry which is preliminary data.</text>
</comment>
<keyword evidence="6" id="KW-1185">Reference proteome</keyword>
<evidence type="ECO:0000259" key="3">
    <source>
        <dbReference type="Pfam" id="PF08275"/>
    </source>
</evidence>
<gene>
    <name evidence="5" type="primary">mobF</name>
    <name evidence="5" type="ORF">ACFQY8_07750</name>
</gene>
<keyword evidence="2" id="KW-0067">ATP-binding</keyword>
<dbReference type="InterPro" id="IPR013264">
    <property type="entry name" value="DNAG_N"/>
</dbReference>
<dbReference type="InterPro" id="IPR027417">
    <property type="entry name" value="P-loop_NTPase"/>
</dbReference>
<dbReference type="Gene3D" id="3.40.50.300">
    <property type="entry name" value="P-loop containing nucleotide triphosphate hydrolases"/>
    <property type="match status" value="2"/>
</dbReference>
<feature type="domain" description="DNA primase DNAG catalytic core N-terminal" evidence="3">
    <location>
        <begin position="1336"/>
        <end position="1427"/>
    </location>
</feature>
<proteinExistence type="predicted"/>
<name>A0ABW2Y8N2_9BIFI</name>
<feature type="domain" description="TrwC relaxase" evidence="4">
    <location>
        <begin position="13"/>
        <end position="318"/>
    </location>
</feature>
<dbReference type="InterPro" id="IPR014862">
    <property type="entry name" value="TrwC"/>
</dbReference>
<sequence>MGMSLKLIRHGYSSYFEDSISDAEFEFARAHPGMTAYYTHQSNPVGRYLGSALDIINRTSGDMIEREEFNAWFDNFRHPDSKKLLIKNMSIHTADPRKPNSKATLQGVDMTFTVPKSVSILYALADENTRHIIDKAHYEAVAQAVADAEKTAAKTRQGHAGAAVVDATGFAAGSYTHFTNREGEPHLHTHVTVTSIVRRKSDGKLTMLDARHLLGQKQAIQHAHDGYFEDNLYTMLGISLAETPSVSGKGYTREIKNFPPDLIRALSSRARQISDAQEYMVERFRQQHGREPNESEKQDIKDRAFYNTRKVKTNETRSLDYAAEVTQEVLDKLAISKSDITSIDTSNEQTIINIHALKDGELNNLLMDVIKHRLITDTETQLDPATATNTQLLQQAGNIANRNKTIITEGTIRAVANDLLRSVRFTIPEQRNHTANLLASQVKDELVQLDEMRYQIPDKLKNDPRIATRDLFGNLTSTLDAKQGGHKYVSRRLWQAEDNLLNIMSQEKEAICTTDTVQALLDEYDKTQKFPLSADQRAAVIQAATTTHVMFGIIGPAGTGKTTTLRALKYVIDHEQGSGHVIGTAQSANAAQEVATSLDISTANISQIITELDTHAYARKKDRILNALQSSDVSKPQAEALERELIEVQARIDQTTIKENSTLIVDEAGMTDTLSFDRLMSEAIAKNCRVIAVGDHYQLASVGTGDGTLFELVSQGMFAELKEAFRFVDKTYNQVADHLRVMKKDANGSYVAVKELRKRDSIHQGTRENMMSQITVRAIQDKKEGKTTLIIAPDNDSVAELNKQISQQLHAAGLLDARGDTRSRFTFADGNQYGVGDTICTRENDNAIRASNNQRVQNGDLWTITAISQETKTIHAVSVNDPTITVNIPFEYAATSVGGGYALTVHRSQGKTVDTSYMYVTEDSVINNSFLYVGMTRGRQSNEVYLGFNDNLSPGEKLEWSRAKQKDHIAQGKHLWSGYGKNPDPDKYYTENDLLPTDVERADAFLQHAITGKLGRFAHTMKKQYHQSAHAINTLVSDYQYVQNIIVAHDVHEILSRKHDGHYVEQIMSDPSINQLLDAYQKAYALDPKIANQILTDRIHGSADINTSISDILFDTVNPTDPVNVITRKLNEFNAAYRGTSVLGDTGHLTDYTPQYPSDDTDAWLNMLGQARTMLNSALDQEIQRAVTRPRAWQKNILGKRPVPQAGSKEYDAYVDIIRRILIYRAGNDITHPFSPLGEKVKARVNPGRAAWKHNLESMIYNFKNPNNTPRFVPTEYSIIPQTGATPEPPAEHMVDAETYNRIIRLNETMMTTWRKSDNTYRDKYAKEYGLRSSLIAYIPPVNEATLKIWSHNTGYSLDDFAQAGLAVKNEDGSWKPTFTHAIVTPVRNSNGDIVAFTGMNPATCEEILPRTTDVFTRDQQFYGVNKKIAKELKQKDPTILLASSPLEVQQATKGLRFGQHMPALAPADGNYSSEHAHQLTKLTGEQSKNIILVATGDKNKDKEFFRNVFTSLTPQEKAAARVVNQQNASERKTVTEIVQDATPLWQAIVDVAMSDNLTQSTAVDVQHEINQNVIDKLPLSTRQEADTYTRQAITQQLAQQQAAQQQQEVENMMRIQQQQAQNQINTAE</sequence>
<dbReference type="SUPFAM" id="SSF52540">
    <property type="entry name" value="P-loop containing nucleoside triphosphate hydrolases"/>
    <property type="match status" value="1"/>
</dbReference>
<dbReference type="Proteomes" id="UP001597036">
    <property type="component" value="Unassembled WGS sequence"/>
</dbReference>
<dbReference type="RefSeq" id="WP_377939395.1">
    <property type="nucleotide sequence ID" value="NZ_JBHTHQ010000025.1"/>
</dbReference>
<dbReference type="InterPro" id="IPR050534">
    <property type="entry name" value="Coronavir_polyprotein_1ab"/>
</dbReference>
<evidence type="ECO:0000256" key="1">
    <source>
        <dbReference type="ARBA" id="ARBA00022741"/>
    </source>
</evidence>
<evidence type="ECO:0000256" key="2">
    <source>
        <dbReference type="ARBA" id="ARBA00022840"/>
    </source>
</evidence>
<reference evidence="6" key="1">
    <citation type="journal article" date="2019" name="Int. J. Syst. Evol. Microbiol.">
        <title>The Global Catalogue of Microorganisms (GCM) 10K type strain sequencing project: providing services to taxonomists for standard genome sequencing and annotation.</title>
        <authorList>
            <consortium name="The Broad Institute Genomics Platform"/>
            <consortium name="The Broad Institute Genome Sequencing Center for Infectious Disease"/>
            <person name="Wu L."/>
            <person name="Ma J."/>
        </authorList>
    </citation>
    <scope>NUCLEOTIDE SEQUENCE [LARGE SCALE GENOMIC DNA]</scope>
    <source>
        <strain evidence="6">CCM 8604</strain>
    </source>
</reference>
<keyword evidence="1" id="KW-0547">Nucleotide-binding</keyword>
<dbReference type="CDD" id="cd18809">
    <property type="entry name" value="SF1_C_RecD"/>
    <property type="match status" value="1"/>
</dbReference>
<evidence type="ECO:0000313" key="6">
    <source>
        <dbReference type="Proteomes" id="UP001597036"/>
    </source>
</evidence>
<dbReference type="PANTHER" id="PTHR43788">
    <property type="entry name" value="DNA2/NAM7 HELICASE FAMILY MEMBER"/>
    <property type="match status" value="1"/>
</dbReference>
<evidence type="ECO:0000259" key="4">
    <source>
        <dbReference type="Pfam" id="PF08751"/>
    </source>
</evidence>
<dbReference type="Pfam" id="PF13604">
    <property type="entry name" value="AAA_30"/>
    <property type="match status" value="1"/>
</dbReference>